<evidence type="ECO:0000256" key="1">
    <source>
        <dbReference type="SAM" id="Phobius"/>
    </source>
</evidence>
<organism evidence="2 3">
    <name type="scientific">Flavivirga aquatica</name>
    <dbReference type="NCBI Taxonomy" id="1849968"/>
    <lineage>
        <taxon>Bacteria</taxon>
        <taxon>Pseudomonadati</taxon>
        <taxon>Bacteroidota</taxon>
        <taxon>Flavobacteriia</taxon>
        <taxon>Flavobacteriales</taxon>
        <taxon>Flavobacteriaceae</taxon>
        <taxon>Flavivirga</taxon>
    </lineage>
</organism>
<feature type="transmembrane region" description="Helical" evidence="1">
    <location>
        <begin position="7"/>
        <end position="24"/>
    </location>
</feature>
<proteinExistence type="predicted"/>
<dbReference type="RefSeq" id="WP_069828856.1">
    <property type="nucleotide sequence ID" value="NZ_MDJD01000007.1"/>
</dbReference>
<keyword evidence="1" id="KW-0472">Membrane</keyword>
<dbReference type="EMBL" id="MDJD01000007">
    <property type="protein sequence ID" value="OEK09419.1"/>
    <property type="molecule type" value="Genomic_DNA"/>
</dbReference>
<dbReference type="Pfam" id="PF11188">
    <property type="entry name" value="DUF2975"/>
    <property type="match status" value="1"/>
</dbReference>
<dbReference type="InterPro" id="IPR021354">
    <property type="entry name" value="DUF2975"/>
</dbReference>
<dbReference type="OrthoDB" id="672524at2"/>
<dbReference type="STRING" id="1849968.A8C32_11925"/>
<name>A0A1E5TDJ1_9FLAO</name>
<dbReference type="AlphaFoldDB" id="A0A1E5TDJ1"/>
<keyword evidence="1" id="KW-1133">Transmembrane helix</keyword>
<keyword evidence="1" id="KW-0812">Transmembrane</keyword>
<feature type="transmembrane region" description="Helical" evidence="1">
    <location>
        <begin position="107"/>
        <end position="128"/>
    </location>
</feature>
<comment type="caution">
    <text evidence="2">The sequence shown here is derived from an EMBL/GenBank/DDBJ whole genome shotgun (WGS) entry which is preliminary data.</text>
</comment>
<protein>
    <recommendedName>
        <fullName evidence="4">DUF2975 domain-containing protein</fullName>
    </recommendedName>
</protein>
<evidence type="ECO:0000313" key="2">
    <source>
        <dbReference type="EMBL" id="OEK09419.1"/>
    </source>
</evidence>
<evidence type="ECO:0000313" key="3">
    <source>
        <dbReference type="Proteomes" id="UP000095713"/>
    </source>
</evidence>
<accession>A0A1E5TDJ1</accession>
<feature type="transmembrane region" description="Helical" evidence="1">
    <location>
        <begin position="143"/>
        <end position="160"/>
    </location>
</feature>
<evidence type="ECO:0008006" key="4">
    <source>
        <dbReference type="Google" id="ProtNLM"/>
    </source>
</evidence>
<reference evidence="2 3" key="1">
    <citation type="submission" date="2016-05" db="EMBL/GenBank/DDBJ databases">
        <title>Draft Genome Sequence of Algibacter sp. Strain SK-16 Isolated from the Surface Water of Aburatsubo Inlet.</title>
        <authorList>
            <person name="Wong S.-K."/>
            <person name="Yoshizawa S."/>
            <person name="Nakajima Y."/>
            <person name="Ogura Y."/>
            <person name="Tetsuya H."/>
            <person name="Hamasaki K."/>
        </authorList>
    </citation>
    <scope>NUCLEOTIDE SEQUENCE [LARGE SCALE GENOMIC DNA]</scope>
    <source>
        <strain evidence="2 3">SK-16</strain>
    </source>
</reference>
<feature type="transmembrane region" description="Helical" evidence="1">
    <location>
        <begin position="60"/>
        <end position="87"/>
    </location>
</feature>
<keyword evidence="3" id="KW-1185">Reference proteome</keyword>
<dbReference type="Proteomes" id="UP000095713">
    <property type="component" value="Unassembled WGS sequence"/>
</dbReference>
<sequence length="174" mass="20513">MKDNTKILTIITWIILLSSISVLLNDIREFDFNQFTEFQNWAKTANKNESWLTSKNAIKWSYYAISAGLFFWRGYLIYGFSYFLSILKEIENRNYFSDKIIKGFKKIGYIFIWYTISVLILRFLLAGINGSTFNFFNELKAEFTFLIPAGLGFYILAEIFKRAKETKEENDLTI</sequence>
<gene>
    <name evidence="2" type="ORF">A8C32_11925</name>
</gene>